<dbReference type="InterPro" id="IPR013321">
    <property type="entry name" value="Arc_rbn_hlx_hlx"/>
</dbReference>
<gene>
    <name evidence="2" type="ORF">CIAN88_06060</name>
</gene>
<dbReference type="SUPFAM" id="SSF47598">
    <property type="entry name" value="Ribbon-helix-helix"/>
    <property type="match status" value="1"/>
</dbReference>
<dbReference type="Gene3D" id="1.10.1220.10">
    <property type="entry name" value="Met repressor-like"/>
    <property type="match status" value="1"/>
</dbReference>
<protein>
    <submittedName>
        <fullName evidence="2">CopG family transcriptional regulator</fullName>
    </submittedName>
</protein>
<sequence length="55" mass="6475">MSEPKKKMGRPKEENPKSTKITIRVDNDTVDKIENYCKKNKLSKSELIRKLIEKL</sequence>
<organism evidence="2 3">
    <name type="scientific">Clostridium innocuum</name>
    <dbReference type="NCBI Taxonomy" id="1522"/>
    <lineage>
        <taxon>Bacteria</taxon>
        <taxon>Bacillati</taxon>
        <taxon>Bacillota</taxon>
        <taxon>Clostridia</taxon>
        <taxon>Eubacteriales</taxon>
        <taxon>Clostridiaceae</taxon>
        <taxon>Clostridium</taxon>
    </lineage>
</organism>
<dbReference type="EMBL" id="JQIF01000023">
    <property type="protein sequence ID" value="KGJ54104.1"/>
    <property type="molecule type" value="Genomic_DNA"/>
</dbReference>
<evidence type="ECO:0000313" key="2">
    <source>
        <dbReference type="EMBL" id="KGJ54104.1"/>
    </source>
</evidence>
<evidence type="ECO:0000313" key="3">
    <source>
        <dbReference type="Proteomes" id="UP000030008"/>
    </source>
</evidence>
<dbReference type="InterPro" id="IPR010985">
    <property type="entry name" value="Ribbon_hlx_hlx"/>
</dbReference>
<dbReference type="InterPro" id="IPR002145">
    <property type="entry name" value="CopG"/>
</dbReference>
<name>A0A099I7Z9_CLOIN</name>
<evidence type="ECO:0000259" key="1">
    <source>
        <dbReference type="Pfam" id="PF01402"/>
    </source>
</evidence>
<dbReference type="Proteomes" id="UP000030008">
    <property type="component" value="Unassembled WGS sequence"/>
</dbReference>
<dbReference type="AlphaFoldDB" id="A0A099I7Z9"/>
<comment type="caution">
    <text evidence="2">The sequence shown here is derived from an EMBL/GenBank/DDBJ whole genome shotgun (WGS) entry which is preliminary data.</text>
</comment>
<reference evidence="2 3" key="1">
    <citation type="submission" date="2014-08" db="EMBL/GenBank/DDBJ databases">
        <title>Clostridium innocuum, an unnegligible vancomycin-resistant pathogen causing extra-intestinal infections.</title>
        <authorList>
            <person name="Feng Y."/>
            <person name="Chiu C.-H."/>
        </authorList>
    </citation>
    <scope>NUCLEOTIDE SEQUENCE [LARGE SCALE GENOMIC DNA]</scope>
    <source>
        <strain evidence="2 3">AN88</strain>
    </source>
</reference>
<dbReference type="GO" id="GO:0006355">
    <property type="term" value="P:regulation of DNA-templated transcription"/>
    <property type="evidence" value="ECO:0007669"/>
    <property type="project" value="InterPro"/>
</dbReference>
<proteinExistence type="predicted"/>
<feature type="domain" description="Ribbon-helix-helix protein CopG" evidence="1">
    <location>
        <begin position="20"/>
        <end position="54"/>
    </location>
</feature>
<dbReference type="Pfam" id="PF01402">
    <property type="entry name" value="RHH_1"/>
    <property type="match status" value="1"/>
</dbReference>
<dbReference type="RefSeq" id="WP_002607716.1">
    <property type="nucleotide sequence ID" value="NZ_JAKNTM010000001.1"/>
</dbReference>
<accession>A0A099I7Z9</accession>